<evidence type="ECO:0000259" key="7">
    <source>
        <dbReference type="PROSITE" id="PS50850"/>
    </source>
</evidence>
<dbReference type="InterPro" id="IPR011701">
    <property type="entry name" value="MFS"/>
</dbReference>
<protein>
    <submittedName>
        <fullName evidence="8">MFS transporter</fullName>
    </submittedName>
</protein>
<comment type="subcellular location">
    <subcellularLocation>
        <location evidence="1">Cell membrane</location>
        <topology evidence="1">Multi-pass membrane protein</topology>
    </subcellularLocation>
</comment>
<dbReference type="Gene3D" id="1.20.1250.20">
    <property type="entry name" value="MFS general substrate transporter like domains"/>
    <property type="match status" value="1"/>
</dbReference>
<keyword evidence="3 6" id="KW-0812">Transmembrane</keyword>
<dbReference type="InterPro" id="IPR005829">
    <property type="entry name" value="Sugar_transporter_CS"/>
</dbReference>
<feature type="transmembrane region" description="Helical" evidence="6">
    <location>
        <begin position="170"/>
        <end position="188"/>
    </location>
</feature>
<evidence type="ECO:0000256" key="5">
    <source>
        <dbReference type="ARBA" id="ARBA00023136"/>
    </source>
</evidence>
<feature type="transmembrane region" description="Helical" evidence="6">
    <location>
        <begin position="220"/>
        <end position="243"/>
    </location>
</feature>
<dbReference type="OrthoDB" id="9816124at2"/>
<accession>A0A6B8RRA5</accession>
<evidence type="ECO:0000313" key="8">
    <source>
        <dbReference type="EMBL" id="QGQ98920.1"/>
    </source>
</evidence>
<feature type="transmembrane region" description="Helical" evidence="6">
    <location>
        <begin position="97"/>
        <end position="117"/>
    </location>
</feature>
<keyword evidence="2" id="KW-0813">Transport</keyword>
<evidence type="ECO:0000256" key="4">
    <source>
        <dbReference type="ARBA" id="ARBA00022989"/>
    </source>
</evidence>
<keyword evidence="5 6" id="KW-0472">Membrane</keyword>
<feature type="domain" description="Major facilitator superfamily (MFS) profile" evidence="7">
    <location>
        <begin position="1"/>
        <end position="399"/>
    </location>
</feature>
<dbReference type="PROSITE" id="PS00216">
    <property type="entry name" value="SUGAR_TRANSPORT_1"/>
    <property type="match status" value="1"/>
</dbReference>
<feature type="transmembrane region" description="Helical" evidence="6">
    <location>
        <begin position="38"/>
        <end position="60"/>
    </location>
</feature>
<dbReference type="RefSeq" id="WP_155704026.1">
    <property type="nucleotide sequence ID" value="NZ_CP034235.1"/>
</dbReference>
<keyword evidence="9" id="KW-1185">Reference proteome</keyword>
<feature type="transmembrane region" description="Helical" evidence="6">
    <location>
        <begin position="138"/>
        <end position="158"/>
    </location>
</feature>
<name>A0A6B8RRA5_9BACL</name>
<dbReference type="Pfam" id="PF07690">
    <property type="entry name" value="MFS_1"/>
    <property type="match status" value="1"/>
</dbReference>
<dbReference type="PANTHER" id="PTHR23530:SF1">
    <property type="entry name" value="PERMEASE, MAJOR FACILITATOR SUPERFAMILY-RELATED"/>
    <property type="match status" value="1"/>
</dbReference>
<dbReference type="Proteomes" id="UP000426246">
    <property type="component" value="Chromosome"/>
</dbReference>
<dbReference type="KEGG" id="ppsc:EHS13_30610"/>
<feature type="transmembrane region" description="Helical" evidence="6">
    <location>
        <begin position="72"/>
        <end position="91"/>
    </location>
</feature>
<feature type="transmembrane region" description="Helical" evidence="6">
    <location>
        <begin position="378"/>
        <end position="394"/>
    </location>
</feature>
<evidence type="ECO:0000256" key="1">
    <source>
        <dbReference type="ARBA" id="ARBA00004651"/>
    </source>
</evidence>
<dbReference type="AlphaFoldDB" id="A0A6B8RRA5"/>
<feature type="transmembrane region" description="Helical" evidence="6">
    <location>
        <begin position="12"/>
        <end position="32"/>
    </location>
</feature>
<organism evidence="8 9">
    <name type="scientific">Paenibacillus psychroresistens</name>
    <dbReference type="NCBI Taxonomy" id="1778678"/>
    <lineage>
        <taxon>Bacteria</taxon>
        <taxon>Bacillati</taxon>
        <taxon>Bacillota</taxon>
        <taxon>Bacilli</taxon>
        <taxon>Bacillales</taxon>
        <taxon>Paenibacillaceae</taxon>
        <taxon>Paenibacillus</taxon>
    </lineage>
</organism>
<evidence type="ECO:0000256" key="3">
    <source>
        <dbReference type="ARBA" id="ARBA00022692"/>
    </source>
</evidence>
<evidence type="ECO:0000256" key="6">
    <source>
        <dbReference type="SAM" id="Phobius"/>
    </source>
</evidence>
<evidence type="ECO:0000313" key="9">
    <source>
        <dbReference type="Proteomes" id="UP000426246"/>
    </source>
</evidence>
<feature type="transmembrane region" description="Helical" evidence="6">
    <location>
        <begin position="255"/>
        <end position="275"/>
    </location>
</feature>
<dbReference type="GO" id="GO:0022857">
    <property type="term" value="F:transmembrane transporter activity"/>
    <property type="evidence" value="ECO:0007669"/>
    <property type="project" value="InterPro"/>
</dbReference>
<dbReference type="GO" id="GO:0005886">
    <property type="term" value="C:plasma membrane"/>
    <property type="evidence" value="ECO:0007669"/>
    <property type="project" value="UniProtKB-SubCell"/>
</dbReference>
<dbReference type="PROSITE" id="PS50850">
    <property type="entry name" value="MFS"/>
    <property type="match status" value="1"/>
</dbReference>
<dbReference type="EMBL" id="CP034235">
    <property type="protein sequence ID" value="QGQ98920.1"/>
    <property type="molecule type" value="Genomic_DNA"/>
</dbReference>
<gene>
    <name evidence="8" type="ORF">EHS13_30610</name>
</gene>
<evidence type="ECO:0000256" key="2">
    <source>
        <dbReference type="ARBA" id="ARBA00022448"/>
    </source>
</evidence>
<feature type="transmembrane region" description="Helical" evidence="6">
    <location>
        <begin position="343"/>
        <end position="366"/>
    </location>
</feature>
<dbReference type="PANTHER" id="PTHR23530">
    <property type="entry name" value="TRANSPORT PROTEIN-RELATED"/>
    <property type="match status" value="1"/>
</dbReference>
<dbReference type="InterPro" id="IPR020846">
    <property type="entry name" value="MFS_dom"/>
</dbReference>
<feature type="transmembrane region" description="Helical" evidence="6">
    <location>
        <begin position="284"/>
        <end position="302"/>
    </location>
</feature>
<dbReference type="InterPro" id="IPR053160">
    <property type="entry name" value="MFS_DHA3_Transporter"/>
</dbReference>
<keyword evidence="4 6" id="KW-1133">Transmembrane helix</keyword>
<dbReference type="SUPFAM" id="SSF103473">
    <property type="entry name" value="MFS general substrate transporter"/>
    <property type="match status" value="1"/>
</dbReference>
<dbReference type="InterPro" id="IPR036259">
    <property type="entry name" value="MFS_trans_sf"/>
</dbReference>
<proteinExistence type="predicted"/>
<reference evidence="9" key="1">
    <citation type="submission" date="2018-11" db="EMBL/GenBank/DDBJ databases">
        <title>Complete genome sequence of Paenibacillus sp. ML311-T8.</title>
        <authorList>
            <person name="Nam Y.-D."/>
            <person name="Kang J."/>
            <person name="Chung W.-H."/>
            <person name="Park Y.S."/>
        </authorList>
    </citation>
    <scope>NUCLEOTIDE SEQUENCE [LARGE SCALE GENOMIC DNA]</scope>
    <source>
        <strain evidence="9">ML311-T8</strain>
    </source>
</reference>
<sequence length="403" mass="44194">MELPKLARNIPLFYMYMSLNSFILDRGIWMLFLAFKGFTLAEIALIESAYHCVIFLLEIPTGYIADRYGRRTSLFLAQLAGIGSASFLLWGDQGYTIIIGFMLGALVGTLQSGATSAMIYETLLELGKEATYKKQNSILLAVGLVAMSLSGMTGGVLSDINWGWVYGGKIMLHLLTLGIVLLLFEPALHKDSSAAGKRTAFSLGHQIKEIYQYMRMDRTFISYSFYGAVLFSMAWSLTFYSQIIFQSIGLNNSTIGFLNGLETWIGAGFAAVAFIGEQFIGKRGSMLVSGLGFTLCLLAFSISGNSVVLISAFFLMSMFISYIEPLLEAYLNELLPSNIRATMLSVFGMMISSGMMITFTTIGFLADAASLPIALQKWILVWIPLFAVVCLLAMKRAGSLPGK</sequence>